<evidence type="ECO:0000256" key="2">
    <source>
        <dbReference type="ARBA" id="ARBA00023002"/>
    </source>
</evidence>
<dbReference type="InterPro" id="IPR047618">
    <property type="entry name" value="QOR-like"/>
</dbReference>
<dbReference type="GO" id="GO:0035925">
    <property type="term" value="F:mRNA 3'-UTR AU-rich region binding"/>
    <property type="evidence" value="ECO:0007669"/>
    <property type="project" value="TreeGrafter"/>
</dbReference>
<evidence type="ECO:0000259" key="4">
    <source>
        <dbReference type="SMART" id="SM00829"/>
    </source>
</evidence>
<dbReference type="Proteomes" id="UP000625033">
    <property type="component" value="Unassembled WGS sequence"/>
</dbReference>
<keyword evidence="6" id="KW-1185">Reference proteome</keyword>
<name>A0A931D7Z7_9MICC</name>
<dbReference type="Pfam" id="PF00107">
    <property type="entry name" value="ADH_zinc_N"/>
    <property type="match status" value="1"/>
</dbReference>
<dbReference type="InterPro" id="IPR011032">
    <property type="entry name" value="GroES-like_sf"/>
</dbReference>
<dbReference type="SMART" id="SM00829">
    <property type="entry name" value="PKS_ER"/>
    <property type="match status" value="1"/>
</dbReference>
<dbReference type="Pfam" id="PF08240">
    <property type="entry name" value="ADH_N"/>
    <property type="match status" value="1"/>
</dbReference>
<dbReference type="SUPFAM" id="SSF51735">
    <property type="entry name" value="NAD(P)-binding Rossmann-fold domains"/>
    <property type="match status" value="1"/>
</dbReference>
<dbReference type="GO" id="GO:0003960">
    <property type="term" value="F:quinone reductase (NADPH) activity"/>
    <property type="evidence" value="ECO:0007669"/>
    <property type="project" value="UniProtKB-EC"/>
</dbReference>
<dbReference type="RefSeq" id="WP_196835143.1">
    <property type="nucleotide sequence ID" value="NZ_JADOTZ010000001.1"/>
</dbReference>
<evidence type="ECO:0000256" key="1">
    <source>
        <dbReference type="ARBA" id="ARBA00022857"/>
    </source>
</evidence>
<dbReference type="InterPro" id="IPR020843">
    <property type="entry name" value="ER"/>
</dbReference>
<gene>
    <name evidence="5" type="ORF">IW252_000509</name>
</gene>
<evidence type="ECO:0000313" key="6">
    <source>
        <dbReference type="Proteomes" id="UP000625033"/>
    </source>
</evidence>
<keyword evidence="2 5" id="KW-0560">Oxidoreductase</keyword>
<dbReference type="Gene3D" id="3.90.180.10">
    <property type="entry name" value="Medium-chain alcohol dehydrogenases, catalytic domain"/>
    <property type="match status" value="1"/>
</dbReference>
<dbReference type="InterPro" id="IPR013154">
    <property type="entry name" value="ADH-like_N"/>
</dbReference>
<accession>A0A931D7Z7</accession>
<dbReference type="InterPro" id="IPR013149">
    <property type="entry name" value="ADH-like_C"/>
</dbReference>
<dbReference type="EMBL" id="JADOTZ010000001">
    <property type="protein sequence ID" value="MBG6083742.1"/>
    <property type="molecule type" value="Genomic_DNA"/>
</dbReference>
<sequence>MPSTAHYAVHAPTPGGPEVLTRTEIQAPTPGPGEIALAVAAVGVNFIETYQRSGVYPVDFPFTPGTEAAGTVSAVGEGVTRFAVGDRVATAEGIGTYATAVVLDAERAVPVPDSVPDDVAAAVALQGFTAHYLVNSSYRVHEGDIILTYAGAGGVGGLLTQLLKLRGATVITTASTEAKAELAREAGADYVVGYDDVAATVASVTGGRGVDAVYDGIGQDTFDGSLAALRTRGTLVLFGGASGQVPPVDLQRLNAAGSVFVTRPKLADHLLDAEERAWRAREIFGLVASGDLTVRIGATFPLAEAGRAHADLEARRTTGKLLLLP</sequence>
<dbReference type="PANTHER" id="PTHR48106">
    <property type="entry name" value="QUINONE OXIDOREDUCTASE PIG3-RELATED"/>
    <property type="match status" value="1"/>
</dbReference>
<dbReference type="PROSITE" id="PS01162">
    <property type="entry name" value="QOR_ZETA_CRYSTAL"/>
    <property type="match status" value="1"/>
</dbReference>
<proteinExistence type="predicted"/>
<evidence type="ECO:0000256" key="3">
    <source>
        <dbReference type="SAM" id="MobiDB-lite"/>
    </source>
</evidence>
<dbReference type="CDD" id="cd05286">
    <property type="entry name" value="QOR2"/>
    <property type="match status" value="1"/>
</dbReference>
<dbReference type="PANTHER" id="PTHR48106:SF13">
    <property type="entry name" value="QUINONE OXIDOREDUCTASE-RELATED"/>
    <property type="match status" value="1"/>
</dbReference>
<dbReference type="InterPro" id="IPR036291">
    <property type="entry name" value="NAD(P)-bd_dom_sf"/>
</dbReference>
<dbReference type="InterPro" id="IPR002364">
    <property type="entry name" value="Quin_OxRdtase/zeta-crystal_CS"/>
</dbReference>
<dbReference type="FunFam" id="3.40.50.720:FF:000053">
    <property type="entry name" value="Quinone oxidoreductase 1"/>
    <property type="match status" value="1"/>
</dbReference>
<reference evidence="5" key="1">
    <citation type="submission" date="2020-11" db="EMBL/GenBank/DDBJ databases">
        <title>Sequencing the genomes of 1000 actinobacteria strains.</title>
        <authorList>
            <person name="Klenk H.-P."/>
        </authorList>
    </citation>
    <scope>NUCLEOTIDE SEQUENCE</scope>
    <source>
        <strain evidence="5">DSM 26152</strain>
    </source>
</reference>
<organism evidence="5 6">
    <name type="scientific">Zhihengliuella flava</name>
    <dbReference type="NCBI Taxonomy" id="1285193"/>
    <lineage>
        <taxon>Bacteria</taxon>
        <taxon>Bacillati</taxon>
        <taxon>Actinomycetota</taxon>
        <taxon>Actinomycetes</taxon>
        <taxon>Micrococcales</taxon>
        <taxon>Micrococcaceae</taxon>
        <taxon>Zhihengliuella</taxon>
    </lineage>
</organism>
<comment type="caution">
    <text evidence="5">The sequence shown here is derived from an EMBL/GenBank/DDBJ whole genome shotgun (WGS) entry which is preliminary data.</text>
</comment>
<dbReference type="GO" id="GO:0005829">
    <property type="term" value="C:cytosol"/>
    <property type="evidence" value="ECO:0007669"/>
    <property type="project" value="TreeGrafter"/>
</dbReference>
<dbReference type="AlphaFoldDB" id="A0A931D7Z7"/>
<dbReference type="GO" id="GO:0008270">
    <property type="term" value="F:zinc ion binding"/>
    <property type="evidence" value="ECO:0007669"/>
    <property type="project" value="InterPro"/>
</dbReference>
<dbReference type="GO" id="GO:0070402">
    <property type="term" value="F:NADPH binding"/>
    <property type="evidence" value="ECO:0007669"/>
    <property type="project" value="TreeGrafter"/>
</dbReference>
<dbReference type="Gene3D" id="3.40.50.720">
    <property type="entry name" value="NAD(P)-binding Rossmann-like Domain"/>
    <property type="match status" value="1"/>
</dbReference>
<feature type="region of interest" description="Disordered" evidence="3">
    <location>
        <begin position="1"/>
        <end position="20"/>
    </location>
</feature>
<dbReference type="SUPFAM" id="SSF50129">
    <property type="entry name" value="GroES-like"/>
    <property type="match status" value="1"/>
</dbReference>
<protein>
    <submittedName>
        <fullName evidence="5">NADPH2:quinone reductase</fullName>
        <ecNumber evidence="5">1.6.5.5</ecNumber>
    </submittedName>
</protein>
<keyword evidence="1" id="KW-0521">NADP</keyword>
<evidence type="ECO:0000313" key="5">
    <source>
        <dbReference type="EMBL" id="MBG6083742.1"/>
    </source>
</evidence>
<dbReference type="EC" id="1.6.5.5" evidence="5"/>
<feature type="domain" description="Enoyl reductase (ER)" evidence="4">
    <location>
        <begin position="15"/>
        <end position="323"/>
    </location>
</feature>